<sequence length="1168" mass="129991">MATIDQFLNHLYSLDVQLWLETDQATNAVRLRCNAPEEILTPALSDELQQRKSEIIAFLHQTALAQTAPPPLIPQSRSAHLPLSFAQQRLWFLEQLQPDSAVYHIPIAVRLTGTLNIAQFEQALRVLIQRHESLRTNFQLINGQPTQVIRSTISLSVSIVDLENLDAINQNVTEKIIKILTLQAAQTPFDLASDPLLRLILLRLSADQHILLLTLHHLITDGWSMEIFVRELAALYAGGTPLPELPIQYADFALWQRQWLQGKPLAVQLDYWKQQLGGDLPILQLPLDFPRSRMQTSRGGVVHFSLTADLSTRLKALAHQAGCTLFMTLLAAYKLLLYRYTGQTDLIVGSPIANRNRAEVEGLIGFFVNTLVLRTDLSGNPSFRELLQRVRQVTWAAYDHQDLPFEKLVEELHPERDLSYNPLFQTKFRLENAPTERLQVPGLTLELLPQIALVAKLDLSVDLYETSNGIVGSFEYNRGLFAPRTIERMVNHFCTLLDRIVDSPDQRISNLELFTAAEKQRILVDWNQTQINYAQETFFHQLFESQAERTPDAIALIFNDQQITYRELNHRSNQLAHYLQNLGVGLEVVVGLCIDRTPEMIIGLLAILKAGGAYLPLDPTYPPERLAFMVTDAQIAIMLTQTAILHSILQPAAWLNSIPTVIPLDQDWPMIARSPAYNPVCSLHPLNLAYLIYTSGSTGVPKGVWISHAGLVNLTEDKIRVCDVRAGDTVLQFFSFSFDASIPEIIMALGSGAKLCLAPAAQLLPGIDLLHLLRQQSITHITLTPSALSALPTADLPALRMVLVGGEAPAAELIQRWSIGRRFINAYGPTETTVNASMVPCGNSESVGELDNELNSEFFSKPDNEPTSDPLLPTLRPSANKQLYILDRHLHPVPIGVIGELHIGGLGLARGYRHRPDLTAEKFIPNPFAHLCQSEDNRLYKTGDLACYLPDGRIKLLGRIDSQVKIRGFRIEPGEIAALLDQHPAVQTSLVTVRTIDADPRLVAYVVLDPAALPAPDSHPTPTELRRFLKTKLPDYLVPAAIVSLPALPLTPNGKVDLQALPAPNPNRTAPLLQPRTDLEAALLQLFAQVLEVESLSIDDDFFDLGGHSLLATRLIAQLQTTLQLDISVADLFQAPTVADLAHHLTTQQTRQRLQATPNADEREEIEL</sequence>
<dbReference type="SMART" id="SM00823">
    <property type="entry name" value="PKS_PP"/>
    <property type="match status" value="1"/>
</dbReference>
<dbReference type="InterPro" id="IPR041464">
    <property type="entry name" value="TubC_N"/>
</dbReference>
<dbReference type="GO" id="GO:0043041">
    <property type="term" value="P:amino acid activation for nonribosomal peptide biosynthetic process"/>
    <property type="evidence" value="ECO:0007669"/>
    <property type="project" value="TreeGrafter"/>
</dbReference>
<dbReference type="Gene3D" id="3.30.559.10">
    <property type="entry name" value="Chloramphenicol acetyltransferase-like domain"/>
    <property type="match status" value="1"/>
</dbReference>
<dbReference type="NCBIfam" id="TIGR01733">
    <property type="entry name" value="AA-adenyl-dom"/>
    <property type="match status" value="1"/>
</dbReference>
<comment type="cofactor">
    <cofactor evidence="1">
        <name>pantetheine 4'-phosphate</name>
        <dbReference type="ChEBI" id="CHEBI:47942"/>
    </cofactor>
</comment>
<evidence type="ECO:0000259" key="5">
    <source>
        <dbReference type="PROSITE" id="PS50075"/>
    </source>
</evidence>
<dbReference type="InterPro" id="IPR029058">
    <property type="entry name" value="AB_hydrolase_fold"/>
</dbReference>
<dbReference type="PANTHER" id="PTHR45527">
    <property type="entry name" value="NONRIBOSOMAL PEPTIDE SYNTHETASE"/>
    <property type="match status" value="1"/>
</dbReference>
<dbReference type="InterPro" id="IPR000873">
    <property type="entry name" value="AMP-dep_synth/lig_dom"/>
</dbReference>
<gene>
    <name evidence="6" type="ORF">HJG54_28380</name>
</gene>
<reference evidence="6" key="1">
    <citation type="submission" date="2020-05" db="EMBL/GenBank/DDBJ databases">
        <authorList>
            <person name="Zhu T."/>
            <person name="Keshari N."/>
            <person name="Lu X."/>
        </authorList>
    </citation>
    <scope>NUCLEOTIDE SEQUENCE</scope>
    <source>
        <strain evidence="6">NK1-12</strain>
    </source>
</reference>
<dbReference type="Gene3D" id="3.30.300.30">
    <property type="match status" value="1"/>
</dbReference>
<dbReference type="InterPro" id="IPR036736">
    <property type="entry name" value="ACP-like_sf"/>
</dbReference>
<dbReference type="PANTHER" id="PTHR45527:SF1">
    <property type="entry name" value="FATTY ACID SYNTHASE"/>
    <property type="match status" value="1"/>
</dbReference>
<dbReference type="Gene3D" id="3.40.50.1820">
    <property type="entry name" value="alpha/beta hydrolase"/>
    <property type="match status" value="1"/>
</dbReference>
<dbReference type="InterPro" id="IPR010071">
    <property type="entry name" value="AA_adenyl_dom"/>
</dbReference>
<organism evidence="6">
    <name type="scientific">Leptolyngbya sp. NK1-12</name>
    <dbReference type="NCBI Taxonomy" id="2547451"/>
    <lineage>
        <taxon>Bacteria</taxon>
        <taxon>Bacillati</taxon>
        <taxon>Cyanobacteriota</taxon>
        <taxon>Cyanophyceae</taxon>
        <taxon>Leptolyngbyales</taxon>
        <taxon>Leptolyngbyaceae</taxon>
        <taxon>Leptolyngbya group</taxon>
        <taxon>Leptolyngbya</taxon>
    </lineage>
</organism>
<protein>
    <submittedName>
        <fullName evidence="6">Amino acid adenylation domain-containing protein</fullName>
    </submittedName>
</protein>
<dbReference type="Gene3D" id="3.40.50.980">
    <property type="match status" value="2"/>
</dbReference>
<dbReference type="Gene3D" id="3.30.559.30">
    <property type="entry name" value="Nonribosomal peptide synthetase, condensation domain"/>
    <property type="match status" value="1"/>
</dbReference>
<name>A0AA96WK26_9CYAN</name>
<dbReference type="Pfam" id="PF18563">
    <property type="entry name" value="TubC_N"/>
    <property type="match status" value="1"/>
</dbReference>
<dbReference type="GO" id="GO:0031177">
    <property type="term" value="F:phosphopantetheine binding"/>
    <property type="evidence" value="ECO:0007669"/>
    <property type="project" value="InterPro"/>
</dbReference>
<dbReference type="Pfam" id="PF00668">
    <property type="entry name" value="Condensation"/>
    <property type="match status" value="1"/>
</dbReference>
<dbReference type="GO" id="GO:0044550">
    <property type="term" value="P:secondary metabolite biosynthetic process"/>
    <property type="evidence" value="ECO:0007669"/>
    <property type="project" value="TreeGrafter"/>
</dbReference>
<dbReference type="PROSITE" id="PS00455">
    <property type="entry name" value="AMP_BINDING"/>
    <property type="match status" value="1"/>
</dbReference>
<dbReference type="InterPro" id="IPR020845">
    <property type="entry name" value="AMP-binding_CS"/>
</dbReference>
<dbReference type="GO" id="GO:0003824">
    <property type="term" value="F:catalytic activity"/>
    <property type="evidence" value="ECO:0007669"/>
    <property type="project" value="InterPro"/>
</dbReference>
<dbReference type="InterPro" id="IPR001242">
    <property type="entry name" value="Condensation_dom"/>
</dbReference>
<feature type="region of interest" description="Disordered" evidence="4">
    <location>
        <begin position="1148"/>
        <end position="1168"/>
    </location>
</feature>
<feature type="compositionally biased region" description="Low complexity" evidence="4">
    <location>
        <begin position="1148"/>
        <end position="1157"/>
    </location>
</feature>
<keyword evidence="2" id="KW-0596">Phosphopantetheine</keyword>
<dbReference type="Pfam" id="PF13193">
    <property type="entry name" value="AMP-binding_C"/>
    <property type="match status" value="1"/>
</dbReference>
<dbReference type="Pfam" id="PF00501">
    <property type="entry name" value="AMP-binding"/>
    <property type="match status" value="1"/>
</dbReference>
<evidence type="ECO:0000256" key="2">
    <source>
        <dbReference type="ARBA" id="ARBA00022450"/>
    </source>
</evidence>
<dbReference type="SUPFAM" id="SSF52777">
    <property type="entry name" value="CoA-dependent acyltransferases"/>
    <property type="match status" value="2"/>
</dbReference>
<dbReference type="FunFam" id="3.40.50.980:FF:000001">
    <property type="entry name" value="Non-ribosomal peptide synthetase"/>
    <property type="match status" value="1"/>
</dbReference>
<evidence type="ECO:0000256" key="1">
    <source>
        <dbReference type="ARBA" id="ARBA00001957"/>
    </source>
</evidence>
<dbReference type="PROSITE" id="PS00012">
    <property type="entry name" value="PHOSPHOPANTETHEINE"/>
    <property type="match status" value="1"/>
</dbReference>
<dbReference type="Gene3D" id="1.10.10.1830">
    <property type="entry name" value="Non-ribosomal peptide synthase, adenylation domain"/>
    <property type="match status" value="1"/>
</dbReference>
<dbReference type="Pfam" id="PF00550">
    <property type="entry name" value="PP-binding"/>
    <property type="match status" value="1"/>
</dbReference>
<dbReference type="CDD" id="cd17652">
    <property type="entry name" value="A_NRPS_CmdD_like"/>
    <property type="match status" value="1"/>
</dbReference>
<dbReference type="AlphaFoldDB" id="A0AA96WK26"/>
<dbReference type="GO" id="GO:0072330">
    <property type="term" value="P:monocarboxylic acid biosynthetic process"/>
    <property type="evidence" value="ECO:0007669"/>
    <property type="project" value="UniProtKB-ARBA"/>
</dbReference>
<dbReference type="InterPro" id="IPR009081">
    <property type="entry name" value="PP-bd_ACP"/>
</dbReference>
<evidence type="ECO:0000256" key="3">
    <source>
        <dbReference type="ARBA" id="ARBA00022553"/>
    </source>
</evidence>
<dbReference type="EMBL" id="CP053586">
    <property type="protein sequence ID" value="WNZ26848.1"/>
    <property type="molecule type" value="Genomic_DNA"/>
</dbReference>
<dbReference type="GO" id="GO:0005829">
    <property type="term" value="C:cytosol"/>
    <property type="evidence" value="ECO:0007669"/>
    <property type="project" value="TreeGrafter"/>
</dbReference>
<feature type="domain" description="Carrier" evidence="5">
    <location>
        <begin position="1074"/>
        <end position="1149"/>
    </location>
</feature>
<keyword evidence="3" id="KW-0597">Phosphoprotein</keyword>
<dbReference type="CDD" id="cd19531">
    <property type="entry name" value="LCL_NRPS-like"/>
    <property type="match status" value="1"/>
</dbReference>
<dbReference type="InterPro" id="IPR006162">
    <property type="entry name" value="Ppantetheine_attach_site"/>
</dbReference>
<dbReference type="FunFam" id="1.10.1200.10:FF:000016">
    <property type="entry name" value="Non-ribosomal peptide synthase"/>
    <property type="match status" value="1"/>
</dbReference>
<evidence type="ECO:0000313" key="6">
    <source>
        <dbReference type="EMBL" id="WNZ26848.1"/>
    </source>
</evidence>
<dbReference type="InterPro" id="IPR025110">
    <property type="entry name" value="AMP-bd_C"/>
</dbReference>
<dbReference type="Gene3D" id="2.30.38.10">
    <property type="entry name" value="Luciferase, Domain 3"/>
    <property type="match status" value="1"/>
</dbReference>
<dbReference type="FunFam" id="3.30.559.10:FF:000012">
    <property type="entry name" value="Non-ribosomal peptide synthetase"/>
    <property type="match status" value="1"/>
</dbReference>
<dbReference type="InterPro" id="IPR044894">
    <property type="entry name" value="TubC_N_sf"/>
</dbReference>
<dbReference type="InterPro" id="IPR045851">
    <property type="entry name" value="AMP-bd_C_sf"/>
</dbReference>
<dbReference type="InterPro" id="IPR023213">
    <property type="entry name" value="CAT-like_dom_sf"/>
</dbReference>
<dbReference type="PROSITE" id="PS50075">
    <property type="entry name" value="CARRIER"/>
    <property type="match status" value="1"/>
</dbReference>
<dbReference type="FunFam" id="3.40.50.12780:FF:000012">
    <property type="entry name" value="Non-ribosomal peptide synthetase"/>
    <property type="match status" value="1"/>
</dbReference>
<dbReference type="SUPFAM" id="SSF47336">
    <property type="entry name" value="ACP-like"/>
    <property type="match status" value="1"/>
</dbReference>
<dbReference type="InterPro" id="IPR020806">
    <property type="entry name" value="PKS_PP-bd"/>
</dbReference>
<evidence type="ECO:0000256" key="4">
    <source>
        <dbReference type="SAM" id="MobiDB-lite"/>
    </source>
</evidence>
<proteinExistence type="predicted"/>
<accession>A0AA96WK26</accession>
<dbReference type="SUPFAM" id="SSF56801">
    <property type="entry name" value="Acetyl-CoA synthetase-like"/>
    <property type="match status" value="1"/>
</dbReference>
<dbReference type="GO" id="GO:0008610">
    <property type="term" value="P:lipid biosynthetic process"/>
    <property type="evidence" value="ECO:0007669"/>
    <property type="project" value="UniProtKB-ARBA"/>
</dbReference>